<name>A0A853JHJ7_9GAMM</name>
<evidence type="ECO:0000256" key="5">
    <source>
        <dbReference type="SAM" id="Phobius"/>
    </source>
</evidence>
<proteinExistence type="predicted"/>
<feature type="transmembrane region" description="Helical" evidence="5">
    <location>
        <begin position="49"/>
        <end position="68"/>
    </location>
</feature>
<keyword evidence="2 5" id="KW-0812">Transmembrane</keyword>
<dbReference type="AlphaFoldDB" id="A0A853JHJ7"/>
<accession>A0A853JHJ7</accession>
<gene>
    <name evidence="6" type="ORF">H0E84_16900</name>
</gene>
<comment type="subcellular location">
    <subcellularLocation>
        <location evidence="1">Membrane</location>
        <topology evidence="1">Multi-pass membrane protein</topology>
    </subcellularLocation>
</comment>
<organism evidence="6 7">
    <name type="scientific">Luteimonas salinisoli</name>
    <dbReference type="NCBI Taxonomy" id="2752307"/>
    <lineage>
        <taxon>Bacteria</taxon>
        <taxon>Pseudomonadati</taxon>
        <taxon>Pseudomonadota</taxon>
        <taxon>Gammaproteobacteria</taxon>
        <taxon>Lysobacterales</taxon>
        <taxon>Lysobacteraceae</taxon>
        <taxon>Luteimonas</taxon>
    </lineage>
</organism>
<sequence>MFAHLSALLGGLVTAGWAGSIGCFIGPLVIWLVKKETMPFVADQAREALNFNITLAGLFLVLFMLGILTFGIGFLIVIPLMLIIGVAALVFIVIAAIKSNEGVAYRYPFAIRLVK</sequence>
<evidence type="ECO:0000256" key="3">
    <source>
        <dbReference type="ARBA" id="ARBA00022989"/>
    </source>
</evidence>
<evidence type="ECO:0000256" key="1">
    <source>
        <dbReference type="ARBA" id="ARBA00004141"/>
    </source>
</evidence>
<reference evidence="6 7" key="1">
    <citation type="submission" date="2020-07" db="EMBL/GenBank/DDBJ databases">
        <title>Luteimonas sp. SJ-92.</title>
        <authorList>
            <person name="Huang X.-X."/>
            <person name="Xu L."/>
            <person name="Sun J.-Q."/>
        </authorList>
    </citation>
    <scope>NUCLEOTIDE SEQUENCE [LARGE SCALE GENOMIC DNA]</scope>
    <source>
        <strain evidence="6 7">SJ-92</strain>
    </source>
</reference>
<comment type="caution">
    <text evidence="6">The sequence shown here is derived from an EMBL/GenBank/DDBJ whole genome shotgun (WGS) entry which is preliminary data.</text>
</comment>
<evidence type="ECO:0000313" key="6">
    <source>
        <dbReference type="EMBL" id="NZA28059.1"/>
    </source>
</evidence>
<feature type="transmembrane region" description="Helical" evidence="5">
    <location>
        <begin position="12"/>
        <end position="33"/>
    </location>
</feature>
<dbReference type="Proteomes" id="UP000578091">
    <property type="component" value="Unassembled WGS sequence"/>
</dbReference>
<dbReference type="Pfam" id="PF09685">
    <property type="entry name" value="MamF_MmsF"/>
    <property type="match status" value="1"/>
</dbReference>
<dbReference type="InterPro" id="IPR019109">
    <property type="entry name" value="MamF_MmsF"/>
</dbReference>
<protein>
    <submittedName>
        <fullName evidence="6">DUF4870 domain-containing protein</fullName>
    </submittedName>
</protein>
<dbReference type="EMBL" id="JACCKA010000088">
    <property type="protein sequence ID" value="NZA28059.1"/>
    <property type="molecule type" value="Genomic_DNA"/>
</dbReference>
<evidence type="ECO:0000256" key="4">
    <source>
        <dbReference type="ARBA" id="ARBA00023136"/>
    </source>
</evidence>
<keyword evidence="4 5" id="KW-0472">Membrane</keyword>
<feature type="transmembrane region" description="Helical" evidence="5">
    <location>
        <begin position="74"/>
        <end position="97"/>
    </location>
</feature>
<evidence type="ECO:0000313" key="7">
    <source>
        <dbReference type="Proteomes" id="UP000578091"/>
    </source>
</evidence>
<keyword evidence="3 5" id="KW-1133">Transmembrane helix</keyword>
<keyword evidence="7" id="KW-1185">Reference proteome</keyword>
<evidence type="ECO:0000256" key="2">
    <source>
        <dbReference type="ARBA" id="ARBA00022692"/>
    </source>
</evidence>